<keyword evidence="3" id="KW-0378">Hydrolase</keyword>
<keyword evidence="2 5" id="KW-0479">Metal-binding</keyword>
<evidence type="ECO:0000256" key="1">
    <source>
        <dbReference type="ARBA" id="ARBA00007092"/>
    </source>
</evidence>
<dbReference type="InterPro" id="IPR036691">
    <property type="entry name" value="Endo/exonu/phosph_ase_sf"/>
</dbReference>
<accession>A0A2G8SU89</accession>
<comment type="cofactor">
    <cofactor evidence="5">
        <name>Mg(2+)</name>
        <dbReference type="ChEBI" id="CHEBI:18420"/>
    </cofactor>
    <cofactor evidence="5">
        <name>Mn(2+)</name>
        <dbReference type="ChEBI" id="CHEBI:29035"/>
    </cofactor>
    <text evidence="5">Probably binds two magnesium or manganese ions per subunit.</text>
</comment>
<feature type="binding site" evidence="5">
    <location>
        <position position="3"/>
    </location>
    <ligand>
        <name>Mg(2+)</name>
        <dbReference type="ChEBI" id="CHEBI:18420"/>
        <label>1</label>
    </ligand>
</feature>
<reference evidence="9 10" key="1">
    <citation type="journal article" date="2015" name="Sci. Rep.">
        <title>Chromosome-level genome map provides insights into diverse defense mechanisms in the medicinal fungus Ganoderma sinense.</title>
        <authorList>
            <person name="Zhu Y."/>
            <person name="Xu J."/>
            <person name="Sun C."/>
            <person name="Zhou S."/>
            <person name="Xu H."/>
            <person name="Nelson D.R."/>
            <person name="Qian J."/>
            <person name="Song J."/>
            <person name="Luo H."/>
            <person name="Xiang L."/>
            <person name="Li Y."/>
            <person name="Xu Z."/>
            <person name="Ji A."/>
            <person name="Wang L."/>
            <person name="Lu S."/>
            <person name="Hayward A."/>
            <person name="Sun W."/>
            <person name="Li X."/>
            <person name="Schwartz D.C."/>
            <person name="Wang Y."/>
            <person name="Chen S."/>
        </authorList>
    </citation>
    <scope>NUCLEOTIDE SEQUENCE [LARGE SCALE GENOMIC DNA]</scope>
    <source>
        <strain evidence="9 10">ZZ0214-1</strain>
    </source>
</reference>
<evidence type="ECO:0000256" key="4">
    <source>
        <dbReference type="ARBA" id="ARBA00022842"/>
    </source>
</evidence>
<dbReference type="GO" id="GO:0006284">
    <property type="term" value="P:base-excision repair"/>
    <property type="evidence" value="ECO:0007669"/>
    <property type="project" value="TreeGrafter"/>
</dbReference>
<feature type="domain" description="Endonuclease/exonuclease/phosphatase" evidence="8">
    <location>
        <begin position="1"/>
        <end position="182"/>
    </location>
</feature>
<evidence type="ECO:0000256" key="7">
    <source>
        <dbReference type="SAM" id="MobiDB-lite"/>
    </source>
</evidence>
<dbReference type="GO" id="GO:0003906">
    <property type="term" value="F:DNA-(apurinic or apyrimidinic site) endonuclease activity"/>
    <property type="evidence" value="ECO:0007669"/>
    <property type="project" value="TreeGrafter"/>
</dbReference>
<dbReference type="AlphaFoldDB" id="A0A2G8SU89"/>
<dbReference type="SUPFAM" id="SSF56219">
    <property type="entry name" value="DNase I-like"/>
    <property type="match status" value="1"/>
</dbReference>
<dbReference type="STRING" id="1077348.A0A2G8SU89"/>
<evidence type="ECO:0000313" key="9">
    <source>
        <dbReference type="EMBL" id="PIL37138.1"/>
    </source>
</evidence>
<keyword evidence="10" id="KW-1185">Reference proteome</keyword>
<name>A0A2G8SU89_9APHY</name>
<evidence type="ECO:0000313" key="10">
    <source>
        <dbReference type="Proteomes" id="UP000230002"/>
    </source>
</evidence>
<dbReference type="GO" id="GO:0008311">
    <property type="term" value="F:double-stranded DNA 3'-5' DNA exonuclease activity"/>
    <property type="evidence" value="ECO:0007669"/>
    <property type="project" value="TreeGrafter"/>
</dbReference>
<dbReference type="Pfam" id="PF03372">
    <property type="entry name" value="Exo_endo_phos"/>
    <property type="match status" value="1"/>
</dbReference>
<evidence type="ECO:0000256" key="3">
    <source>
        <dbReference type="ARBA" id="ARBA00022801"/>
    </source>
</evidence>
<keyword evidence="4 5" id="KW-0460">Magnesium</keyword>
<evidence type="ECO:0000256" key="5">
    <source>
        <dbReference type="PIRSR" id="PIRSR604808-2"/>
    </source>
</evidence>
<dbReference type="GO" id="GO:0008081">
    <property type="term" value="F:phosphoric diester hydrolase activity"/>
    <property type="evidence" value="ECO:0007669"/>
    <property type="project" value="TreeGrafter"/>
</dbReference>
<keyword evidence="5" id="KW-0464">Manganese</keyword>
<organism evidence="9 10">
    <name type="scientific">Ganoderma sinense ZZ0214-1</name>
    <dbReference type="NCBI Taxonomy" id="1077348"/>
    <lineage>
        <taxon>Eukaryota</taxon>
        <taxon>Fungi</taxon>
        <taxon>Dikarya</taxon>
        <taxon>Basidiomycota</taxon>
        <taxon>Agaricomycotina</taxon>
        <taxon>Agaricomycetes</taxon>
        <taxon>Polyporales</taxon>
        <taxon>Polyporaceae</taxon>
        <taxon>Ganoderma</taxon>
    </lineage>
</organism>
<proteinExistence type="inferred from homology"/>
<evidence type="ECO:0000256" key="6">
    <source>
        <dbReference type="PIRSR" id="PIRSR604808-3"/>
    </source>
</evidence>
<evidence type="ECO:0000259" key="8">
    <source>
        <dbReference type="Pfam" id="PF03372"/>
    </source>
</evidence>
<feature type="site" description="Transition state stabilizer" evidence="6">
    <location>
        <position position="164"/>
    </location>
</feature>
<dbReference type="GO" id="GO:0046872">
    <property type="term" value="F:metal ion binding"/>
    <property type="evidence" value="ECO:0007669"/>
    <property type="project" value="UniProtKB-KW"/>
</dbReference>
<protein>
    <recommendedName>
        <fullName evidence="8">Endonuclease/exonuclease/phosphatase domain-containing protein</fullName>
    </recommendedName>
</protein>
<sequence length="220" mass="24888">MQEVRARHTDKEWIAALRAAANPSAHPLKSVSATNGGTKGDTTGTVPEDNGPRYTMYHSLNHSTRGQRHFGVATFVREPSAVAHAREVGWDAEGRVLVLEMHGGWALLNVYGLNGSEFMWRDPLGQAAPKTRNERKREFNRLLMQECIGLQRQGLRVVLVGDFNVSLGERDCRPRLRTEYPHGLARSEFTEGFMPEVGVADVFREKYPDKRAYSWPWNLE</sequence>
<feature type="binding site" evidence="5">
    <location>
        <position position="164"/>
    </location>
    <ligand>
        <name>Mg(2+)</name>
        <dbReference type="ChEBI" id="CHEBI:18420"/>
        <label>1</label>
    </ligand>
</feature>
<dbReference type="Proteomes" id="UP000230002">
    <property type="component" value="Unassembled WGS sequence"/>
</dbReference>
<comment type="caution">
    <text evidence="9">The sequence shown here is derived from an EMBL/GenBank/DDBJ whole genome shotgun (WGS) entry which is preliminary data.</text>
</comment>
<dbReference type="InterPro" id="IPR005135">
    <property type="entry name" value="Endo/exonuclease/phosphatase"/>
</dbReference>
<dbReference type="PANTHER" id="PTHR22748:SF14">
    <property type="entry name" value="ENDONUCLEASE_EXONUCLEASE_PHOSPHATASE DOMAIN-CONTAINING PROTEIN"/>
    <property type="match status" value="1"/>
</dbReference>
<dbReference type="EMBL" id="AYKW01000001">
    <property type="protein sequence ID" value="PIL37138.1"/>
    <property type="molecule type" value="Genomic_DNA"/>
</dbReference>
<dbReference type="Gene3D" id="3.60.10.10">
    <property type="entry name" value="Endonuclease/exonuclease/phosphatase"/>
    <property type="match status" value="1"/>
</dbReference>
<evidence type="ECO:0000256" key="2">
    <source>
        <dbReference type="ARBA" id="ARBA00022723"/>
    </source>
</evidence>
<dbReference type="InterPro" id="IPR004808">
    <property type="entry name" value="AP_endonuc_1"/>
</dbReference>
<feature type="region of interest" description="Disordered" evidence="7">
    <location>
        <begin position="25"/>
        <end position="52"/>
    </location>
</feature>
<dbReference type="PANTHER" id="PTHR22748">
    <property type="entry name" value="AP ENDONUCLEASE"/>
    <property type="match status" value="1"/>
</dbReference>
<feature type="binding site" evidence="5">
    <location>
        <position position="162"/>
    </location>
    <ligand>
        <name>Mg(2+)</name>
        <dbReference type="ChEBI" id="CHEBI:18420"/>
        <label>1</label>
    </ligand>
</feature>
<comment type="similarity">
    <text evidence="1">Belongs to the DNA repair enzymes AP/ExoA family.</text>
</comment>
<dbReference type="OrthoDB" id="498125at2759"/>
<feature type="compositionally biased region" description="Low complexity" evidence="7">
    <location>
        <begin position="34"/>
        <end position="45"/>
    </location>
</feature>
<gene>
    <name evidence="9" type="ORF">GSI_00830</name>
</gene>
<dbReference type="GO" id="GO:0005634">
    <property type="term" value="C:nucleus"/>
    <property type="evidence" value="ECO:0007669"/>
    <property type="project" value="TreeGrafter"/>
</dbReference>